<evidence type="ECO:0000313" key="2">
    <source>
        <dbReference type="Proteomes" id="UP000516013"/>
    </source>
</evidence>
<dbReference type="RefSeq" id="WP_187705590.1">
    <property type="nucleotide sequence ID" value="NZ_CP060822.1"/>
</dbReference>
<accession>A0A7H0EYH2</accession>
<gene>
    <name evidence="1" type="ORF">IAR63_13275</name>
</gene>
<keyword evidence="2" id="KW-1185">Reference proteome</keyword>
<dbReference type="AlphaFoldDB" id="A0A7H0EYH2"/>
<sequence>MAKRPIFIPSPETFPFVEEKLIEFEWHPGFAKVQYQRSITSLHDAAAKCNIYPVLEISSKSLKSLGINLSAFNLKFSKDQYTLSVECAYQGSKFFTKGGPFLDLYHVSSREAKKDERIHNSGDFVGYKFFEEDFPSKPVTAFYDWLYLKALHQNKSLANELLHYEGFSDIAFNPKKSLNCQARAAALFVALYRKNEIQNVIEDKSYYLNLIGSKKVNKMKSLVETTGTQQSLQLELSVSN</sequence>
<evidence type="ECO:0000313" key="1">
    <source>
        <dbReference type="EMBL" id="QNP28838.1"/>
    </source>
</evidence>
<dbReference type="EMBL" id="CP060822">
    <property type="protein sequence ID" value="QNP28838.1"/>
    <property type="molecule type" value="Genomic_DNA"/>
</dbReference>
<proteinExistence type="predicted"/>
<dbReference type="InterPro" id="IPR053913">
    <property type="entry name" value="NADAR-DarT1"/>
</dbReference>
<dbReference type="Proteomes" id="UP000516013">
    <property type="component" value="Chromosome"/>
</dbReference>
<dbReference type="KEGG" id="ccur:IAR63_13275"/>
<organism evidence="1 2">
    <name type="scientific">Cylindrospermopsis curvispora GIHE-G1</name>
    <dbReference type="NCBI Taxonomy" id="2666332"/>
    <lineage>
        <taxon>Bacteria</taxon>
        <taxon>Bacillati</taxon>
        <taxon>Cyanobacteriota</taxon>
        <taxon>Cyanophyceae</taxon>
        <taxon>Nostocales</taxon>
        <taxon>Aphanizomenonaceae</taxon>
        <taxon>Cylindrospermopsis</taxon>
    </lineage>
</organism>
<dbReference type="Pfam" id="PF22397">
    <property type="entry name" value="NADAR-DarT1"/>
    <property type="match status" value="1"/>
</dbReference>
<protein>
    <submittedName>
        <fullName evidence="1">Uncharacterized protein</fullName>
    </submittedName>
</protein>
<reference evidence="1 2" key="1">
    <citation type="submission" date="2020-08" db="EMBL/GenBank/DDBJ databases">
        <title>Complete genome sequence of Raphidiopsis curvispora isolated from drinking water reservoir in South Korea.</title>
        <authorList>
            <person name="Jeong J."/>
        </authorList>
    </citation>
    <scope>NUCLEOTIDE SEQUENCE [LARGE SCALE GENOMIC DNA]</scope>
    <source>
        <strain evidence="1 2">GIHE-G1</strain>
    </source>
</reference>
<name>A0A7H0EYH2_9CYAN</name>